<accession>A0AAD9VKN5</accession>
<dbReference type="InterPro" id="IPR005135">
    <property type="entry name" value="Endo/exonuclease/phosphatase"/>
</dbReference>
<comment type="caution">
    <text evidence="4">The sequence shown here is derived from an EMBL/GenBank/DDBJ whole genome shotgun (WGS) entry which is preliminary data.</text>
</comment>
<evidence type="ECO:0000313" key="4">
    <source>
        <dbReference type="EMBL" id="KAK2578281.1"/>
    </source>
</evidence>
<dbReference type="Proteomes" id="UP001258017">
    <property type="component" value="Unassembled WGS sequence"/>
</dbReference>
<dbReference type="EMBL" id="JAIFRP010000461">
    <property type="protein sequence ID" value="KAK2578281.1"/>
    <property type="molecule type" value="Genomic_DNA"/>
</dbReference>
<sequence length="781" mass="90276">MQLNALSCDILLVLETWLAPGVPFIIPGYPVFRKDRVSRAGGVAIIINNNLKFSVLRTNPDLEFVAVKLEHPSLIVGAVYFTPDFNLTSRDIQDITHTGSPYIIGGDLNAKHPYWHNVSSNRKGTVIFKHMMRSNMRIIASSSPTYFQSGYRPSFIDFFITDLPYNFLCEALNEFGTSHRPNSLTMTSSLDPSNRALFNSNVDWAKYKDLTLKWFIVHSFSNVTHLEETISSLNQFLLSQYYCSISSNTSNLTNVTTTKTAYANDVNLMSFIKLRRRYRKLHQISADSYFLNIIKDLNKVIRHRISIIRQNAWKSMLNGFLRPDPTFWKTYRSQSKANRVIPPPYFVSDNGINIYSHHQKADALATQFSNVHHDALNLTSSLEHNVNRFSDNFDWNSLDSENLDSFQIMSPKQIFDHVHKMKSTKAPGPDSISVPMLVGIIEISGVRRFGKSLRLSLFLNLVKILKFRLIIGRLVCCRLLAKNQQFGFRPSHSTIQQVARITQYITYNLNTRRNTAMVLLDLSKAFDTVWHKALLYKINRMGLPYSILRLFKSYLEERTCYVNYNFNNQHLPTVPTGVPQDDTAIYSASTTRNRDNLISRLQRYLDLVINYFKSWKLLVNPAKTEAIFFTRTNLRAYLNSRKLTIDGLDINWSDKVKYLGVILNHRLNWLRILTYLMCLRPILLYDSILWWNILPAYMRKRVQSTQSKILNIILNKPRRFSTIELYRIAAIPLIDPIIQKMCLKYVVDQHPNPLVHGTGLFTPQAIPYRVKVPFPLSLERA</sequence>
<feature type="chain" id="PRO_5042260649" description="Reverse transcriptase domain-containing protein" evidence="1">
    <location>
        <begin position="24"/>
        <end position="781"/>
    </location>
</feature>
<feature type="signal peptide" evidence="1">
    <location>
        <begin position="1"/>
        <end position="23"/>
    </location>
</feature>
<dbReference type="InterPro" id="IPR036691">
    <property type="entry name" value="Endo/exonu/phosph_ase_sf"/>
</dbReference>
<name>A0AAD9VKN5_9HYME</name>
<evidence type="ECO:0008006" key="6">
    <source>
        <dbReference type="Google" id="ProtNLM"/>
    </source>
</evidence>
<evidence type="ECO:0000313" key="5">
    <source>
        <dbReference type="Proteomes" id="UP001258017"/>
    </source>
</evidence>
<evidence type="ECO:0000256" key="1">
    <source>
        <dbReference type="SAM" id="SignalP"/>
    </source>
</evidence>
<dbReference type="GO" id="GO:0071897">
    <property type="term" value="P:DNA biosynthetic process"/>
    <property type="evidence" value="ECO:0007669"/>
    <property type="project" value="UniProtKB-ARBA"/>
</dbReference>
<dbReference type="InterPro" id="IPR000477">
    <property type="entry name" value="RT_dom"/>
</dbReference>
<dbReference type="GO" id="GO:0003824">
    <property type="term" value="F:catalytic activity"/>
    <property type="evidence" value="ECO:0007669"/>
    <property type="project" value="InterPro"/>
</dbReference>
<keyword evidence="5" id="KW-1185">Reference proteome</keyword>
<dbReference type="SUPFAM" id="SSF56219">
    <property type="entry name" value="DNase I-like"/>
    <property type="match status" value="1"/>
</dbReference>
<dbReference type="InterPro" id="IPR043502">
    <property type="entry name" value="DNA/RNA_pol_sf"/>
</dbReference>
<dbReference type="AlphaFoldDB" id="A0AAD9VKN5"/>
<feature type="domain" description="Reverse transcriptase" evidence="2">
    <location>
        <begin position="468"/>
        <end position="579"/>
    </location>
</feature>
<feature type="domain" description="Endonuclease/exonuclease/phosphatase" evidence="3">
    <location>
        <begin position="77"/>
        <end position="170"/>
    </location>
</feature>
<evidence type="ECO:0000259" key="3">
    <source>
        <dbReference type="Pfam" id="PF14529"/>
    </source>
</evidence>
<protein>
    <recommendedName>
        <fullName evidence="6">Reverse transcriptase domain-containing protein</fullName>
    </recommendedName>
</protein>
<reference evidence="4" key="2">
    <citation type="journal article" date="2023" name="Commun. Biol.">
        <title>Intrasexual cuticular hydrocarbon dimorphism in a wasp sheds light on hydrocarbon biosynthesis genes in Hymenoptera.</title>
        <authorList>
            <person name="Moris V.C."/>
            <person name="Podsiadlowski L."/>
            <person name="Martin S."/>
            <person name="Oeyen J.P."/>
            <person name="Donath A."/>
            <person name="Petersen M."/>
            <person name="Wilbrandt J."/>
            <person name="Misof B."/>
            <person name="Liedtke D."/>
            <person name="Thamm M."/>
            <person name="Scheiner R."/>
            <person name="Schmitt T."/>
            <person name="Niehuis O."/>
        </authorList>
    </citation>
    <scope>NUCLEOTIDE SEQUENCE</scope>
    <source>
        <strain evidence="4">GBR_01_08_01A</strain>
    </source>
</reference>
<dbReference type="SUPFAM" id="SSF56672">
    <property type="entry name" value="DNA/RNA polymerases"/>
    <property type="match status" value="1"/>
</dbReference>
<proteinExistence type="predicted"/>
<dbReference type="Gene3D" id="3.60.10.10">
    <property type="entry name" value="Endonuclease/exonuclease/phosphatase"/>
    <property type="match status" value="1"/>
</dbReference>
<reference evidence="4" key="1">
    <citation type="submission" date="2021-08" db="EMBL/GenBank/DDBJ databases">
        <authorList>
            <person name="Misof B."/>
            <person name="Oliver O."/>
            <person name="Podsiadlowski L."/>
            <person name="Donath A."/>
            <person name="Peters R."/>
            <person name="Mayer C."/>
            <person name="Rust J."/>
            <person name="Gunkel S."/>
            <person name="Lesny P."/>
            <person name="Martin S."/>
            <person name="Oeyen J.P."/>
            <person name="Petersen M."/>
            <person name="Panagiotis P."/>
            <person name="Wilbrandt J."/>
            <person name="Tanja T."/>
        </authorList>
    </citation>
    <scope>NUCLEOTIDE SEQUENCE</scope>
    <source>
        <strain evidence="4">GBR_01_08_01A</strain>
        <tissue evidence="4">Thorax + abdomen</tissue>
    </source>
</reference>
<gene>
    <name evidence="4" type="ORF">KPH14_012230</name>
</gene>
<dbReference type="Pfam" id="PF14529">
    <property type="entry name" value="Exo_endo_phos_2"/>
    <property type="match status" value="1"/>
</dbReference>
<dbReference type="PANTHER" id="PTHR33332">
    <property type="entry name" value="REVERSE TRANSCRIPTASE DOMAIN-CONTAINING PROTEIN"/>
    <property type="match status" value="1"/>
</dbReference>
<dbReference type="Pfam" id="PF00078">
    <property type="entry name" value="RVT_1"/>
    <property type="match status" value="1"/>
</dbReference>
<keyword evidence="1" id="KW-0732">Signal</keyword>
<evidence type="ECO:0000259" key="2">
    <source>
        <dbReference type="Pfam" id="PF00078"/>
    </source>
</evidence>
<organism evidence="4 5">
    <name type="scientific">Odynerus spinipes</name>
    <dbReference type="NCBI Taxonomy" id="1348599"/>
    <lineage>
        <taxon>Eukaryota</taxon>
        <taxon>Metazoa</taxon>
        <taxon>Ecdysozoa</taxon>
        <taxon>Arthropoda</taxon>
        <taxon>Hexapoda</taxon>
        <taxon>Insecta</taxon>
        <taxon>Pterygota</taxon>
        <taxon>Neoptera</taxon>
        <taxon>Endopterygota</taxon>
        <taxon>Hymenoptera</taxon>
        <taxon>Apocrita</taxon>
        <taxon>Aculeata</taxon>
        <taxon>Vespoidea</taxon>
        <taxon>Vespidae</taxon>
        <taxon>Eumeninae</taxon>
        <taxon>Odynerus</taxon>
    </lineage>
</organism>